<dbReference type="Proteomes" id="UP000440125">
    <property type="component" value="Unassembled WGS sequence"/>
</dbReference>
<evidence type="ECO:0000313" key="1">
    <source>
        <dbReference type="EMBL" id="MUM64637.1"/>
    </source>
</evidence>
<evidence type="ECO:0000313" key="2">
    <source>
        <dbReference type="Proteomes" id="UP000440125"/>
    </source>
</evidence>
<accession>A0A6A9QN46</accession>
<reference evidence="1 2" key="1">
    <citation type="submission" date="2019-10" db="EMBL/GenBank/DDBJ databases">
        <title>Genome Sequences from Six Type Strain Members of the Archaeal Family Sulfolobaceae: Acidianus ambivalens, Acidianus infernus, Metallosphaera prunae, Stygiolobus azoricus, Sulfolobus metallicus, and Sulfurisphaera ohwakuensis.</title>
        <authorList>
            <person name="Counts J.A."/>
            <person name="Kelly R.M."/>
        </authorList>
    </citation>
    <scope>NUCLEOTIDE SEQUENCE [LARGE SCALE GENOMIC DNA]</scope>
    <source>
        <strain evidence="1 2">DSM 3191</strain>
    </source>
</reference>
<dbReference type="AlphaFoldDB" id="A0A6A9QN46"/>
<name>A0A6A9QN46_ACIIN</name>
<dbReference type="OrthoDB" id="41375at2157"/>
<organism evidence="1 2">
    <name type="scientific">Acidianus infernus</name>
    <dbReference type="NCBI Taxonomy" id="12915"/>
    <lineage>
        <taxon>Archaea</taxon>
        <taxon>Thermoproteota</taxon>
        <taxon>Thermoprotei</taxon>
        <taxon>Sulfolobales</taxon>
        <taxon>Sulfolobaceae</taxon>
        <taxon>Acidianus</taxon>
    </lineage>
</organism>
<keyword evidence="2" id="KW-1185">Reference proteome</keyword>
<protein>
    <submittedName>
        <fullName evidence="1">Uncharacterized protein</fullName>
    </submittedName>
</protein>
<dbReference type="EMBL" id="WFIY01000004">
    <property type="protein sequence ID" value="MUM64637.1"/>
    <property type="molecule type" value="Genomic_DNA"/>
</dbReference>
<dbReference type="RefSeq" id="WP_155863063.1">
    <property type="nucleotide sequence ID" value="NZ_WFIY01000004.1"/>
</dbReference>
<gene>
    <name evidence="1" type="ORF">D1867_05125</name>
</gene>
<comment type="caution">
    <text evidence="1">The sequence shown here is derived from an EMBL/GenBank/DDBJ whole genome shotgun (WGS) entry which is preliminary data.</text>
</comment>
<sequence>MENENNGKRQPCFMRKDIYDEIRRLTELNGSSIYNYTNDLLAASIQMEKNGVDIKNEISTFILLSKLMNNYKGFMILVPFDFLRDSQMSLEKWKELGKSLMSYVSQLMNNVEVSFLSILRFFLLFIGDVNVDYNGKYIESFSPYFQGRIIDFIKSLVDGMLEVSNLKADVSATTGMIRVKLISTKGIKV</sequence>
<proteinExistence type="predicted"/>